<accession>A0AAD3R9E2</accession>
<evidence type="ECO:0000313" key="2">
    <source>
        <dbReference type="Proteomes" id="UP001279410"/>
    </source>
</evidence>
<name>A0AAD3R9E2_LATJO</name>
<evidence type="ECO:0000313" key="1">
    <source>
        <dbReference type="EMBL" id="GLD62084.1"/>
    </source>
</evidence>
<reference evidence="1" key="1">
    <citation type="submission" date="2022-08" db="EMBL/GenBank/DDBJ databases">
        <title>Genome sequencing of akame (Lates japonicus).</title>
        <authorList>
            <person name="Hashiguchi Y."/>
            <person name="Takahashi H."/>
        </authorList>
    </citation>
    <scope>NUCLEOTIDE SEQUENCE</scope>
    <source>
        <strain evidence="1">Kochi</strain>
    </source>
</reference>
<protein>
    <submittedName>
        <fullName evidence="1">Fibroblast growth factor 16</fullName>
    </submittedName>
</protein>
<dbReference type="EMBL" id="BRZM01000049">
    <property type="protein sequence ID" value="GLD62084.1"/>
    <property type="molecule type" value="Genomic_DNA"/>
</dbReference>
<keyword evidence="2" id="KW-1185">Reference proteome</keyword>
<proteinExistence type="predicted"/>
<organism evidence="1 2">
    <name type="scientific">Lates japonicus</name>
    <name type="common">Japanese lates</name>
    <dbReference type="NCBI Taxonomy" id="270547"/>
    <lineage>
        <taxon>Eukaryota</taxon>
        <taxon>Metazoa</taxon>
        <taxon>Chordata</taxon>
        <taxon>Craniata</taxon>
        <taxon>Vertebrata</taxon>
        <taxon>Euteleostomi</taxon>
        <taxon>Actinopterygii</taxon>
        <taxon>Neopterygii</taxon>
        <taxon>Teleostei</taxon>
        <taxon>Neoteleostei</taxon>
        <taxon>Acanthomorphata</taxon>
        <taxon>Carangaria</taxon>
        <taxon>Carangaria incertae sedis</taxon>
        <taxon>Centropomidae</taxon>
        <taxon>Lates</taxon>
    </lineage>
</organism>
<dbReference type="AlphaFoldDB" id="A0AAD3R9E2"/>
<dbReference type="Proteomes" id="UP001279410">
    <property type="component" value="Unassembled WGS sequence"/>
</dbReference>
<comment type="caution">
    <text evidence="1">The sequence shown here is derived from an EMBL/GenBank/DDBJ whole genome shotgun (WGS) entry which is preliminary data.</text>
</comment>
<gene>
    <name evidence="1" type="ORF">AKAME5_001383600</name>
</gene>
<sequence length="184" mass="20193">MPNHRSLSGLNEQLGQIEGGAAAGSPTVSRHLKGILRRRQLLGPAFSWNIPQQDCVWDEMRPQLELEHKPPHLFLAIPLRVGRECLFSEPRKTSERVRVFNSNKRARTPRALKIPAGILGSSAWQWVWSASEGIGRGLYLGMNEKESSMGGVVTPAFMATLCHTQPGLIHNKSGASSTDSCTVS</sequence>